<dbReference type="EMBL" id="BMKW01000009">
    <property type="protein sequence ID" value="GGJ27086.1"/>
    <property type="molecule type" value="Genomic_DNA"/>
</dbReference>
<organism evidence="1 2">
    <name type="scientific">Neoroseomonas lacus</name>
    <dbReference type="NCBI Taxonomy" id="287609"/>
    <lineage>
        <taxon>Bacteria</taxon>
        <taxon>Pseudomonadati</taxon>
        <taxon>Pseudomonadota</taxon>
        <taxon>Alphaproteobacteria</taxon>
        <taxon>Acetobacterales</taxon>
        <taxon>Acetobacteraceae</taxon>
        <taxon>Neoroseomonas</taxon>
    </lineage>
</organism>
<sequence length="90" mass="9729">MNEANVGKMREERALMVRFIPFSTGQVRGLLSGVGLCPVGRAPEGIAGAFRKRYAVQVKVTPGGYASDAELLIASILKKEGEAAQRLRRI</sequence>
<dbReference type="Proteomes" id="UP000661507">
    <property type="component" value="Unassembled WGS sequence"/>
</dbReference>
<reference evidence="1" key="2">
    <citation type="submission" date="2020-09" db="EMBL/GenBank/DDBJ databases">
        <authorList>
            <person name="Sun Q."/>
            <person name="Zhou Y."/>
        </authorList>
    </citation>
    <scope>NUCLEOTIDE SEQUENCE</scope>
    <source>
        <strain evidence="1">CGMCC 1.3617</strain>
    </source>
</reference>
<evidence type="ECO:0000313" key="1">
    <source>
        <dbReference type="EMBL" id="GGJ27086.1"/>
    </source>
</evidence>
<evidence type="ECO:0000313" key="2">
    <source>
        <dbReference type="Proteomes" id="UP000661507"/>
    </source>
</evidence>
<comment type="caution">
    <text evidence="1">The sequence shown here is derived from an EMBL/GenBank/DDBJ whole genome shotgun (WGS) entry which is preliminary data.</text>
</comment>
<dbReference type="AlphaFoldDB" id="A0A917KRV5"/>
<protein>
    <submittedName>
        <fullName evidence="1">Uncharacterized protein</fullName>
    </submittedName>
</protein>
<reference evidence="1" key="1">
    <citation type="journal article" date="2014" name="Int. J. Syst. Evol. Microbiol.">
        <title>Complete genome sequence of Corynebacterium casei LMG S-19264T (=DSM 44701T), isolated from a smear-ripened cheese.</title>
        <authorList>
            <consortium name="US DOE Joint Genome Institute (JGI-PGF)"/>
            <person name="Walter F."/>
            <person name="Albersmeier A."/>
            <person name="Kalinowski J."/>
            <person name="Ruckert C."/>
        </authorList>
    </citation>
    <scope>NUCLEOTIDE SEQUENCE</scope>
    <source>
        <strain evidence="1">CGMCC 1.3617</strain>
    </source>
</reference>
<gene>
    <name evidence="1" type="ORF">GCM10011320_38030</name>
</gene>
<accession>A0A917KRV5</accession>
<proteinExistence type="predicted"/>
<keyword evidence="2" id="KW-1185">Reference proteome</keyword>
<name>A0A917KRV5_9PROT</name>